<reference evidence="8 9" key="1">
    <citation type="submission" date="2020-10" db="EMBL/GenBank/DDBJ databases">
        <title>Connecting structure to function with the recovery of over 1000 high-quality activated sludge metagenome-assembled genomes encoding full-length rRNA genes using long-read sequencing.</title>
        <authorList>
            <person name="Singleton C.M."/>
            <person name="Petriglieri F."/>
            <person name="Kristensen J.M."/>
            <person name="Kirkegaard R.H."/>
            <person name="Michaelsen T.Y."/>
            <person name="Andersen M.H."/>
            <person name="Karst S.M."/>
            <person name="Dueholm M.S."/>
            <person name="Nielsen P.H."/>
            <person name="Albertsen M."/>
        </authorList>
    </citation>
    <scope>NUCLEOTIDE SEQUENCE [LARGE SCALE GENOMIC DNA]</scope>
    <source>
        <strain evidence="8">EsbW_18-Q3-R4-48_BATAC.285</strain>
    </source>
</reference>
<dbReference type="SUPFAM" id="SSF58104">
    <property type="entry name" value="Methyl-accepting chemotaxis protein (MCP) signaling domain"/>
    <property type="match status" value="1"/>
</dbReference>
<dbReference type="InterPro" id="IPR004089">
    <property type="entry name" value="MCPsignal_dom"/>
</dbReference>
<dbReference type="PANTHER" id="PTHR32089">
    <property type="entry name" value="METHYL-ACCEPTING CHEMOTAXIS PROTEIN MCPB"/>
    <property type="match status" value="1"/>
</dbReference>
<sequence>MKTPSLLCNLRIRAQFSLLIGTIFVFFAVALAVAILSIGETAGRFSNFVDKDQAELLSYTEMYAQGLQMGQALRNIQLEPENKKGFDNFSKASADFTKSFQTAQALAANNAKSTEALQKIASLREKQRQIQEKIVSLAAAKDLPTARELTIAEETPAWREIRQLIVDNIQSSHSMAAKSRSQVVNSAAHAQRLSVLLAVAAVVAGMLLSFFIVRRINRALNDALAIAELVAEGKLNNVIEVASRDEIGELLQALDKMQHKLQTVLQEVDDCGRNMEQSAFQVAAISNEIAEVSKQQECRSDEVSKAMQHVHQISAGVQVQAIDAANRSDDVEKLAREGIENVRQNIASMEATTRQVGHASGEIQELERFAQMIHSIVNVIKEIAGQTNLLALNAAIEAARAGESGRGFAVVADEVRKLAERTTQSASEVSQIIEQLSGKIQQVVVSMDVVVEKVGVTQEEARTMAQTIEGIAITSVETVKSNQGISQASQQQVDHFGLLESRQDDLFKILRANGMKVQTTAAIGEDLRVVAGRLNDIMDGFTFTGGQTISAAQHEKRRVPRAQNSLRVKVVCGTTETEAVASDFSMNGLRLRIVDAVPQNEPLELQLYLPNEDLDAYRKQEPLRVSARVAWQRKDADGFLCGVEFTDLDSTRANQLKNCFSFYKKNPEFIAGEPPVSYSAFAPIQH</sequence>
<dbReference type="PANTHER" id="PTHR32089:SF112">
    <property type="entry name" value="LYSOZYME-LIKE PROTEIN-RELATED"/>
    <property type="match status" value="1"/>
</dbReference>
<dbReference type="AlphaFoldDB" id="A0A935PUQ4"/>
<dbReference type="SUPFAM" id="SSF141371">
    <property type="entry name" value="PilZ domain-like"/>
    <property type="match status" value="1"/>
</dbReference>
<dbReference type="GO" id="GO:0007165">
    <property type="term" value="P:signal transduction"/>
    <property type="evidence" value="ECO:0007669"/>
    <property type="project" value="UniProtKB-KW"/>
</dbReference>
<dbReference type="GO" id="GO:0016020">
    <property type="term" value="C:membrane"/>
    <property type="evidence" value="ECO:0007669"/>
    <property type="project" value="InterPro"/>
</dbReference>
<dbReference type="InterPro" id="IPR003660">
    <property type="entry name" value="HAMP_dom"/>
</dbReference>
<dbReference type="Pfam" id="PF00672">
    <property type="entry name" value="HAMP"/>
    <property type="match status" value="1"/>
</dbReference>
<dbReference type="PROSITE" id="PS50885">
    <property type="entry name" value="HAMP"/>
    <property type="match status" value="1"/>
</dbReference>
<comment type="caution">
    <text evidence="8">The sequence shown here is derived from an EMBL/GenBank/DDBJ whole genome shotgun (WGS) entry which is preliminary data.</text>
</comment>
<keyword evidence="5" id="KW-0812">Transmembrane</keyword>
<dbReference type="GO" id="GO:0035438">
    <property type="term" value="F:cyclic-di-GMP binding"/>
    <property type="evidence" value="ECO:0007669"/>
    <property type="project" value="InterPro"/>
</dbReference>
<evidence type="ECO:0000259" key="7">
    <source>
        <dbReference type="PROSITE" id="PS50885"/>
    </source>
</evidence>
<gene>
    <name evidence="8" type="ORF">IPJ27_02230</name>
</gene>
<evidence type="ECO:0000256" key="3">
    <source>
        <dbReference type="PROSITE-ProRule" id="PRU00284"/>
    </source>
</evidence>
<feature type="transmembrane region" description="Helical" evidence="5">
    <location>
        <begin position="193"/>
        <end position="213"/>
    </location>
</feature>
<keyword evidence="5" id="KW-1133">Transmembrane helix</keyword>
<proteinExistence type="inferred from homology"/>
<keyword evidence="4" id="KW-0175">Coiled coil</keyword>
<dbReference type="Pfam" id="PF00015">
    <property type="entry name" value="MCPsignal"/>
    <property type="match status" value="1"/>
</dbReference>
<evidence type="ECO:0000256" key="2">
    <source>
        <dbReference type="ARBA" id="ARBA00029447"/>
    </source>
</evidence>
<dbReference type="PROSITE" id="PS50111">
    <property type="entry name" value="CHEMOTAXIS_TRANSDUC_2"/>
    <property type="match status" value="1"/>
</dbReference>
<dbReference type="Gene3D" id="1.10.287.950">
    <property type="entry name" value="Methyl-accepting chemotaxis protein"/>
    <property type="match status" value="1"/>
</dbReference>
<dbReference type="Gene3D" id="6.10.340.10">
    <property type="match status" value="1"/>
</dbReference>
<organism evidence="8 9">
    <name type="scientific">Candidatus Accumulibacter proximus</name>
    <dbReference type="NCBI Taxonomy" id="2954385"/>
    <lineage>
        <taxon>Bacteria</taxon>
        <taxon>Pseudomonadati</taxon>
        <taxon>Pseudomonadota</taxon>
        <taxon>Betaproteobacteria</taxon>
        <taxon>Candidatus Accumulibacter</taxon>
    </lineage>
</organism>
<keyword evidence="1 3" id="KW-0807">Transducer</keyword>
<evidence type="ECO:0000256" key="5">
    <source>
        <dbReference type="SAM" id="Phobius"/>
    </source>
</evidence>
<accession>A0A935PUQ4</accession>
<feature type="domain" description="HAMP" evidence="7">
    <location>
        <begin position="214"/>
        <end position="266"/>
    </location>
</feature>
<dbReference type="CDD" id="cd06225">
    <property type="entry name" value="HAMP"/>
    <property type="match status" value="1"/>
</dbReference>
<evidence type="ECO:0000256" key="1">
    <source>
        <dbReference type="ARBA" id="ARBA00023224"/>
    </source>
</evidence>
<comment type="similarity">
    <text evidence="2">Belongs to the methyl-accepting chemotaxis (MCP) protein family.</text>
</comment>
<dbReference type="Proteomes" id="UP000697998">
    <property type="component" value="Unassembled WGS sequence"/>
</dbReference>
<dbReference type="Pfam" id="PF07238">
    <property type="entry name" value="PilZ"/>
    <property type="match status" value="1"/>
</dbReference>
<evidence type="ECO:0000256" key="4">
    <source>
        <dbReference type="SAM" id="Coils"/>
    </source>
</evidence>
<keyword evidence="5" id="KW-0472">Membrane</keyword>
<feature type="domain" description="Methyl-accepting transducer" evidence="6">
    <location>
        <begin position="271"/>
        <end position="507"/>
    </location>
</feature>
<evidence type="ECO:0000313" key="9">
    <source>
        <dbReference type="Proteomes" id="UP000697998"/>
    </source>
</evidence>
<dbReference type="InterPro" id="IPR009875">
    <property type="entry name" value="PilZ_domain"/>
</dbReference>
<evidence type="ECO:0000259" key="6">
    <source>
        <dbReference type="PROSITE" id="PS50111"/>
    </source>
</evidence>
<dbReference type="SMART" id="SM00304">
    <property type="entry name" value="HAMP"/>
    <property type="match status" value="1"/>
</dbReference>
<evidence type="ECO:0000313" key="8">
    <source>
        <dbReference type="EMBL" id="MBK7673664.1"/>
    </source>
</evidence>
<dbReference type="SMART" id="SM00283">
    <property type="entry name" value="MA"/>
    <property type="match status" value="1"/>
</dbReference>
<feature type="transmembrane region" description="Helical" evidence="5">
    <location>
        <begin position="12"/>
        <end position="36"/>
    </location>
</feature>
<dbReference type="EMBL" id="JADJMH010000001">
    <property type="protein sequence ID" value="MBK7673664.1"/>
    <property type="molecule type" value="Genomic_DNA"/>
</dbReference>
<protein>
    <submittedName>
        <fullName evidence="8">Methyl-accepting chemotaxis protein</fullName>
    </submittedName>
</protein>
<name>A0A935PUQ4_9PROT</name>
<feature type="coiled-coil region" evidence="4">
    <location>
        <begin position="113"/>
        <end position="140"/>
    </location>
</feature>
<dbReference type="Gene3D" id="2.40.10.220">
    <property type="entry name" value="predicted glycosyltransferase like domains"/>
    <property type="match status" value="1"/>
</dbReference>